<name>A0A497EX71_9CREN</name>
<dbReference type="AlphaFoldDB" id="A0A497EX71"/>
<evidence type="ECO:0000313" key="7">
    <source>
        <dbReference type="Proteomes" id="UP000281962"/>
    </source>
</evidence>
<dbReference type="EMBL" id="QMQY01000007">
    <property type="protein sequence ID" value="RLE51320.1"/>
    <property type="molecule type" value="Genomic_DNA"/>
</dbReference>
<sequence>MSEKVVKISIIKVGCIGCSPLLEYLLDERADRTDIDVRVFGSGSKLDEVRAEDVAKRALEFNPDLVIISTPNAALPGPTKARNIVKEKEIPCIVIADAPTKKVKDKLKEEGFGYIIVEADSMLGARREFLDPIEMAVYNADLIKVLAITGAYRIVYESIDKVIEALKKGEKPELPTIIVKADNAIKAAEFNNPYAKAKAYAAWEMSKRVADLTTKACFVIKEWEVYTSLCASAHELMREAAKLADEAREIEKYGDQLVRKPHSKAGVVLRKVKLIEKPQ</sequence>
<dbReference type="InterPro" id="IPR002844">
    <property type="entry name" value="MTD"/>
</dbReference>
<dbReference type="InterPro" id="IPR036080">
    <property type="entry name" value="MTD_sf"/>
</dbReference>
<dbReference type="Pfam" id="PF01993">
    <property type="entry name" value="MTD"/>
    <property type="match status" value="1"/>
</dbReference>
<evidence type="ECO:0000256" key="1">
    <source>
        <dbReference type="ARBA" id="ARBA00007842"/>
    </source>
</evidence>
<dbReference type="Proteomes" id="UP000281962">
    <property type="component" value="Unassembled WGS sequence"/>
</dbReference>
<dbReference type="SUPFAM" id="SSF102324">
    <property type="entry name" value="F420-dependent methylenetetrahydromethanopterin dehydrogenase (MTD)"/>
    <property type="match status" value="1"/>
</dbReference>
<dbReference type="PIRSF" id="PIRSF005627">
    <property type="entry name" value="MTD"/>
    <property type="match status" value="1"/>
</dbReference>
<keyword evidence="5" id="KW-0554">One-carbon metabolism</keyword>
<gene>
    <name evidence="5" type="primary">mtd</name>
    <name evidence="6" type="ORF">DRJ21_00395</name>
</gene>
<protein>
    <recommendedName>
        <fullName evidence="3 5">F420-dependent methylenetetrahydromethanopterin dehydrogenase</fullName>
        <shortName evidence="5">MTD</shortName>
        <ecNumber evidence="2 5">1.5.98.1</ecNumber>
    </recommendedName>
    <alternativeName>
        <fullName evidence="4 5">Coenzyme F420-dependent N5,N10-methylenetetrahydromethanopterin dehydrogenase</fullName>
    </alternativeName>
</protein>
<comment type="similarity">
    <text evidence="1 5">Belongs to the MTD family.</text>
</comment>
<dbReference type="GO" id="GO:0006730">
    <property type="term" value="P:one-carbon metabolic process"/>
    <property type="evidence" value="ECO:0007669"/>
    <property type="project" value="UniProtKB-UniRule"/>
</dbReference>
<evidence type="ECO:0000256" key="3">
    <source>
        <dbReference type="ARBA" id="ARBA00014062"/>
    </source>
</evidence>
<dbReference type="Gene3D" id="6.10.140.120">
    <property type="match status" value="1"/>
</dbReference>
<evidence type="ECO:0000313" key="6">
    <source>
        <dbReference type="EMBL" id="RLE51320.1"/>
    </source>
</evidence>
<dbReference type="Gene3D" id="3.40.50.10830">
    <property type="entry name" value="F420-dependent methylenetetrahydromethanopterin dehydrogenase (MTD)"/>
    <property type="match status" value="1"/>
</dbReference>
<dbReference type="GO" id="GO:0030268">
    <property type="term" value="F:methylenetetrahydromethanopterin dehydrogenase activity"/>
    <property type="evidence" value="ECO:0007669"/>
    <property type="project" value="UniProtKB-UniRule"/>
</dbReference>
<comment type="caution">
    <text evidence="6">The sequence shown here is derived from an EMBL/GenBank/DDBJ whole genome shotgun (WGS) entry which is preliminary data.</text>
</comment>
<accession>A0A497EX71</accession>
<evidence type="ECO:0000256" key="4">
    <source>
        <dbReference type="ARBA" id="ARBA00031410"/>
    </source>
</evidence>
<dbReference type="NCBIfam" id="NF002162">
    <property type="entry name" value="PRK00994.1"/>
    <property type="match status" value="1"/>
</dbReference>
<organism evidence="6 7">
    <name type="scientific">Thermoproteota archaeon</name>
    <dbReference type="NCBI Taxonomy" id="2056631"/>
    <lineage>
        <taxon>Archaea</taxon>
        <taxon>Thermoproteota</taxon>
    </lineage>
</organism>
<keyword evidence="5" id="KW-0560">Oxidoreductase</keyword>
<dbReference type="HAMAP" id="MF_00058">
    <property type="entry name" value="MTD"/>
    <property type="match status" value="1"/>
</dbReference>
<proteinExistence type="inferred from homology"/>
<dbReference type="EC" id="1.5.98.1" evidence="2 5"/>
<comment type="catalytic activity">
    <reaction evidence="5">
        <text>5,10-methylenetetrahydromethanopterin + oxidized coenzyme F420-(gamma-L-Glu)(n) + 2 H(+) = 5,10-methenyl-5,6,7,8-tetrahydromethanopterin + reduced coenzyme F420-(gamma-L-Glu)(n)</text>
        <dbReference type="Rhea" id="RHEA:16721"/>
        <dbReference type="Rhea" id="RHEA-COMP:12939"/>
        <dbReference type="Rhea" id="RHEA-COMP:14378"/>
        <dbReference type="ChEBI" id="CHEBI:15378"/>
        <dbReference type="ChEBI" id="CHEBI:57818"/>
        <dbReference type="ChEBI" id="CHEBI:58337"/>
        <dbReference type="ChEBI" id="CHEBI:133980"/>
        <dbReference type="ChEBI" id="CHEBI:139511"/>
        <dbReference type="EC" id="1.5.98.1"/>
    </reaction>
</comment>
<reference evidence="6 7" key="1">
    <citation type="submission" date="2018-06" db="EMBL/GenBank/DDBJ databases">
        <title>Extensive metabolic versatility and redundancy in microbially diverse, dynamic hydrothermal sediments.</title>
        <authorList>
            <person name="Dombrowski N."/>
            <person name="Teske A."/>
            <person name="Baker B.J."/>
        </authorList>
    </citation>
    <scope>NUCLEOTIDE SEQUENCE [LARGE SCALE GENOMIC DNA]</scope>
    <source>
        <strain evidence="6">B30_G17</strain>
    </source>
</reference>
<evidence type="ECO:0000256" key="2">
    <source>
        <dbReference type="ARBA" id="ARBA00012904"/>
    </source>
</evidence>
<comment type="function">
    <text evidence="5">Catalyzes the oxidation of methylene-H(4)MPT to methenyl-H(4)MPT(+).</text>
</comment>
<dbReference type="GO" id="GO:0008901">
    <property type="term" value="F:ferredoxin hydrogenase activity"/>
    <property type="evidence" value="ECO:0007669"/>
    <property type="project" value="InterPro"/>
</dbReference>
<dbReference type="GO" id="GO:0015948">
    <property type="term" value="P:methanogenesis"/>
    <property type="evidence" value="ECO:0007669"/>
    <property type="project" value="InterPro"/>
</dbReference>
<evidence type="ECO:0000256" key="5">
    <source>
        <dbReference type="HAMAP-Rule" id="MF_00058"/>
    </source>
</evidence>